<dbReference type="GO" id="GO:0060003">
    <property type="term" value="P:copper ion export"/>
    <property type="evidence" value="ECO:0007669"/>
    <property type="project" value="TreeGrafter"/>
</dbReference>
<keyword evidence="7" id="KW-1185">Reference proteome</keyword>
<feature type="domain" description="CzcB-like C-terminal circularly permuted SH3-like" evidence="5">
    <location>
        <begin position="345"/>
        <end position="405"/>
    </location>
</feature>
<dbReference type="STRING" id="490188.SAMN04488068_2269"/>
<dbReference type="SUPFAM" id="SSF51230">
    <property type="entry name" value="Single hybrid motif"/>
    <property type="match status" value="1"/>
</dbReference>
<evidence type="ECO:0000259" key="3">
    <source>
        <dbReference type="Pfam" id="PF25971"/>
    </source>
</evidence>
<organism evidence="6 7">
    <name type="scientific">Hydrocarboniphaga daqingensis</name>
    <dbReference type="NCBI Taxonomy" id="490188"/>
    <lineage>
        <taxon>Bacteria</taxon>
        <taxon>Pseudomonadati</taxon>
        <taxon>Pseudomonadota</taxon>
        <taxon>Gammaproteobacteria</taxon>
        <taxon>Nevskiales</taxon>
        <taxon>Nevskiaceae</taxon>
        <taxon>Hydrocarboniphaga</taxon>
    </lineage>
</organism>
<evidence type="ECO:0000313" key="7">
    <source>
        <dbReference type="Proteomes" id="UP000199758"/>
    </source>
</evidence>
<keyword evidence="1" id="KW-0813">Transport</keyword>
<dbReference type="InterPro" id="IPR058646">
    <property type="entry name" value="CzcB_N"/>
</dbReference>
<protein>
    <submittedName>
        <fullName evidence="6">Membrane fusion protein, cobalt-zinc-cadmium efflux system</fullName>
    </submittedName>
</protein>
<evidence type="ECO:0000259" key="4">
    <source>
        <dbReference type="Pfam" id="PF25973"/>
    </source>
</evidence>
<accession>A0A1M5PS29</accession>
<dbReference type="CDD" id="cd06850">
    <property type="entry name" value="biotinyl_domain"/>
    <property type="match status" value="1"/>
</dbReference>
<feature type="chain" id="PRO_5012274141" evidence="2">
    <location>
        <begin position="27"/>
        <end position="417"/>
    </location>
</feature>
<dbReference type="AlphaFoldDB" id="A0A1M5PS29"/>
<feature type="domain" description="CzcB-like barrel-sandwich hybrid" evidence="4">
    <location>
        <begin position="186"/>
        <end position="256"/>
    </location>
</feature>
<reference evidence="6 7" key="1">
    <citation type="submission" date="2016-11" db="EMBL/GenBank/DDBJ databases">
        <authorList>
            <person name="Jaros S."/>
            <person name="Januszkiewicz K."/>
            <person name="Wedrychowicz H."/>
        </authorList>
    </citation>
    <scope>NUCLEOTIDE SEQUENCE [LARGE SCALE GENOMIC DNA]</scope>
    <source>
        <strain evidence="6 7">CGMCC 1.7049</strain>
    </source>
</reference>
<dbReference type="PANTHER" id="PTHR30097:SF4">
    <property type="entry name" value="SLR6042 PROTEIN"/>
    <property type="match status" value="1"/>
</dbReference>
<feature type="domain" description="CzcB N-terminal" evidence="3">
    <location>
        <begin position="46"/>
        <end position="137"/>
    </location>
</feature>
<dbReference type="GO" id="GO:0015679">
    <property type="term" value="P:plasma membrane copper ion transport"/>
    <property type="evidence" value="ECO:0007669"/>
    <property type="project" value="TreeGrafter"/>
</dbReference>
<dbReference type="Pfam" id="PF25973">
    <property type="entry name" value="BSH_CzcB"/>
    <property type="match status" value="1"/>
</dbReference>
<evidence type="ECO:0000259" key="5">
    <source>
        <dbReference type="Pfam" id="PF25975"/>
    </source>
</evidence>
<name>A0A1M5PS29_9GAMM</name>
<dbReference type="Gene3D" id="2.40.30.170">
    <property type="match status" value="1"/>
</dbReference>
<dbReference type="InterPro" id="IPR058649">
    <property type="entry name" value="CzcB_C"/>
</dbReference>
<evidence type="ECO:0000313" key="6">
    <source>
        <dbReference type="EMBL" id="SHH04386.1"/>
    </source>
</evidence>
<dbReference type="PROSITE" id="PS51257">
    <property type="entry name" value="PROKAR_LIPOPROTEIN"/>
    <property type="match status" value="1"/>
</dbReference>
<dbReference type="GO" id="GO:0030288">
    <property type="term" value="C:outer membrane-bounded periplasmic space"/>
    <property type="evidence" value="ECO:0007669"/>
    <property type="project" value="TreeGrafter"/>
</dbReference>
<dbReference type="Proteomes" id="UP000199758">
    <property type="component" value="Unassembled WGS sequence"/>
</dbReference>
<dbReference type="Pfam" id="PF25971">
    <property type="entry name" value="CzcB_N"/>
    <property type="match status" value="1"/>
</dbReference>
<evidence type="ECO:0000256" key="2">
    <source>
        <dbReference type="SAM" id="SignalP"/>
    </source>
</evidence>
<gene>
    <name evidence="6" type="ORF">SAMN04488068_2269</name>
</gene>
<dbReference type="RefSeq" id="WP_072897648.1">
    <property type="nucleotide sequence ID" value="NZ_FQWZ01000005.1"/>
</dbReference>
<feature type="signal peptide" evidence="2">
    <location>
        <begin position="1"/>
        <end position="26"/>
    </location>
</feature>
<dbReference type="InterPro" id="IPR011053">
    <property type="entry name" value="Single_hybrid_motif"/>
</dbReference>
<keyword evidence="2" id="KW-0732">Signal</keyword>
<dbReference type="Pfam" id="PF25975">
    <property type="entry name" value="CzcB_C"/>
    <property type="match status" value="1"/>
</dbReference>
<sequence>MKCLTLFAAGLLAVVALTACKSQSEAASEPGQDAKAEAFERGPHRGRLLRDGDFGLELQIFEDGVPPEYHVYLFRNDQPLPPDAATVTVELTRLGNQVDRFTFSPRGEYLIGSGIVNEPHSFSVVVTATANGKPYRWAFDSFEGRTRIAAKIAADAGVKTEKAGPATIADTVTLTGRIVPNAEQVRAVRARFPGVIKSVAKSVGDRVSKGETLASVESNDSLQTYAVTSPIAGIVVERHANTGEGAGSDPLFVIADYAQLWAELSLFPRDLQRVKVGQMAALKTVDGDIEGRGKVVRIAPAEGAQHGSLSGVYTARIVLDNERAAWTPGLFVQGTVQIGETVVPLAVKRSGLQSFRDFSAVFEQVGETYEVRMLELGRQDETHAEVLGGIDAGADYVAENSYLIKADIEKSGASHDH</sequence>
<dbReference type="EMBL" id="FQWZ01000005">
    <property type="protein sequence ID" value="SHH04386.1"/>
    <property type="molecule type" value="Genomic_DNA"/>
</dbReference>
<proteinExistence type="predicted"/>
<dbReference type="Gene3D" id="2.40.50.100">
    <property type="match status" value="1"/>
</dbReference>
<dbReference type="GO" id="GO:0046914">
    <property type="term" value="F:transition metal ion binding"/>
    <property type="evidence" value="ECO:0007669"/>
    <property type="project" value="TreeGrafter"/>
</dbReference>
<dbReference type="PANTHER" id="PTHR30097">
    <property type="entry name" value="CATION EFFLUX SYSTEM PROTEIN CUSB"/>
    <property type="match status" value="1"/>
</dbReference>
<dbReference type="InterPro" id="IPR051909">
    <property type="entry name" value="MFP_Cation_Efflux"/>
</dbReference>
<evidence type="ECO:0000256" key="1">
    <source>
        <dbReference type="ARBA" id="ARBA00022448"/>
    </source>
</evidence>
<dbReference type="OrthoDB" id="9768185at2"/>
<dbReference type="InterPro" id="IPR058647">
    <property type="entry name" value="BSH_CzcB-like"/>
</dbReference>